<dbReference type="InterPro" id="IPR021005">
    <property type="entry name" value="Znf_CGNR"/>
</dbReference>
<proteinExistence type="predicted"/>
<dbReference type="Proteomes" id="UP001596548">
    <property type="component" value="Unassembled WGS sequence"/>
</dbReference>
<dbReference type="Pfam" id="PF07336">
    <property type="entry name" value="ABATE"/>
    <property type="match status" value="1"/>
</dbReference>
<dbReference type="Gene3D" id="1.10.3300.10">
    <property type="entry name" value="Jann2411-like domain"/>
    <property type="match status" value="1"/>
</dbReference>
<gene>
    <name evidence="2" type="ORF">ACFQS1_09555</name>
</gene>
<reference evidence="3" key="1">
    <citation type="journal article" date="2019" name="Int. J. Syst. Evol. Microbiol.">
        <title>The Global Catalogue of Microorganisms (GCM) 10K type strain sequencing project: providing services to taxonomists for standard genome sequencing and annotation.</title>
        <authorList>
            <consortium name="The Broad Institute Genomics Platform"/>
            <consortium name="The Broad Institute Genome Sequencing Center for Infectious Disease"/>
            <person name="Wu L."/>
            <person name="Ma J."/>
        </authorList>
    </citation>
    <scope>NUCLEOTIDE SEQUENCE [LARGE SCALE GENOMIC DNA]</scope>
    <source>
        <strain evidence="3">XZYJT-10</strain>
    </source>
</reference>
<evidence type="ECO:0000313" key="3">
    <source>
        <dbReference type="Proteomes" id="UP001596548"/>
    </source>
</evidence>
<dbReference type="PANTHER" id="PTHR35525">
    <property type="entry name" value="BLL6575 PROTEIN"/>
    <property type="match status" value="1"/>
</dbReference>
<dbReference type="PANTHER" id="PTHR35525:SF3">
    <property type="entry name" value="BLL6575 PROTEIN"/>
    <property type="match status" value="1"/>
</dbReference>
<protein>
    <submittedName>
        <fullName evidence="2">CGNR zinc finger domain-containing protein</fullName>
    </submittedName>
</protein>
<comment type="caution">
    <text evidence="2">The sequence shown here is derived from an EMBL/GenBank/DDBJ whole genome shotgun (WGS) entry which is preliminary data.</text>
</comment>
<dbReference type="InterPro" id="IPR023286">
    <property type="entry name" value="ABATE_dom_sf"/>
</dbReference>
<organism evidence="2 3">
    <name type="scientific">Paractinoplanes rhizophilus</name>
    <dbReference type="NCBI Taxonomy" id="1416877"/>
    <lineage>
        <taxon>Bacteria</taxon>
        <taxon>Bacillati</taxon>
        <taxon>Actinomycetota</taxon>
        <taxon>Actinomycetes</taxon>
        <taxon>Micromonosporales</taxon>
        <taxon>Micromonosporaceae</taxon>
        <taxon>Paractinoplanes</taxon>
    </lineage>
</organism>
<keyword evidence="3" id="KW-1185">Reference proteome</keyword>
<sequence>MSAFANLDLFGGAACLDFANSLDARGTERPEEYLHTYADLVAWGRFAGVLDEPTARRLTGDHPEVLRTALGLREAIFQVFVAIGRGRDAPADALATVQARYAEAMAVARLAPGGDGFDWQFDADDPGRAWWPMAVSAVRLLTGGPLDRVKVCAAEAGCIGLFVDTSKNRSRRWCTMDGCGVDAKVKRQARRRAGSRS</sequence>
<dbReference type="RefSeq" id="WP_378965907.1">
    <property type="nucleotide sequence ID" value="NZ_JBHTBJ010000005.1"/>
</dbReference>
<accession>A0ABW2HLZ1</accession>
<evidence type="ECO:0000259" key="1">
    <source>
        <dbReference type="Pfam" id="PF11706"/>
    </source>
</evidence>
<name>A0ABW2HLZ1_9ACTN</name>
<evidence type="ECO:0000313" key="2">
    <source>
        <dbReference type="EMBL" id="MFC7274224.1"/>
    </source>
</evidence>
<dbReference type="Pfam" id="PF11706">
    <property type="entry name" value="zf-CGNR"/>
    <property type="match status" value="1"/>
</dbReference>
<feature type="domain" description="Zinc finger CGNR" evidence="1">
    <location>
        <begin position="148"/>
        <end position="192"/>
    </location>
</feature>
<dbReference type="InterPro" id="IPR010852">
    <property type="entry name" value="ABATE"/>
</dbReference>
<dbReference type="SUPFAM" id="SSF160904">
    <property type="entry name" value="Jann2411-like"/>
    <property type="match status" value="1"/>
</dbReference>
<dbReference type="EMBL" id="JBHTBJ010000005">
    <property type="protein sequence ID" value="MFC7274224.1"/>
    <property type="molecule type" value="Genomic_DNA"/>
</dbReference>